<dbReference type="EMBL" id="UGGU01000003">
    <property type="protein sequence ID" value="STO30947.1"/>
    <property type="molecule type" value="Genomic_DNA"/>
</dbReference>
<reference evidence="2 3" key="1">
    <citation type="submission" date="2018-06" db="EMBL/GenBank/DDBJ databases">
        <authorList>
            <consortium name="Pathogen Informatics"/>
            <person name="Doyle S."/>
        </authorList>
    </citation>
    <scope>NUCLEOTIDE SEQUENCE [LARGE SCALE GENOMIC DNA]</scope>
    <source>
        <strain evidence="2 3">NCTC10723</strain>
    </source>
</reference>
<dbReference type="InterPro" id="IPR026268">
    <property type="entry name" value="RseC"/>
</dbReference>
<name>A0A377GVC9_9FUSO</name>
<dbReference type="Proteomes" id="UP000255328">
    <property type="component" value="Unassembled WGS sequence"/>
</dbReference>
<feature type="transmembrane region" description="Helical" evidence="1">
    <location>
        <begin position="98"/>
        <end position="115"/>
    </location>
</feature>
<dbReference type="PIRSF" id="PIRSF004923">
    <property type="entry name" value="RseC"/>
    <property type="match status" value="1"/>
</dbReference>
<organism evidence="2 3">
    <name type="scientific">Fusobacterium necrogenes</name>
    <dbReference type="NCBI Taxonomy" id="858"/>
    <lineage>
        <taxon>Bacteria</taxon>
        <taxon>Fusobacteriati</taxon>
        <taxon>Fusobacteriota</taxon>
        <taxon>Fusobacteriia</taxon>
        <taxon>Fusobacteriales</taxon>
        <taxon>Fusobacteriaceae</taxon>
        <taxon>Fusobacterium</taxon>
    </lineage>
</organism>
<dbReference type="InterPro" id="IPR007359">
    <property type="entry name" value="SigmaE_reg_RseC_MucC"/>
</dbReference>
<dbReference type="RefSeq" id="WP_115268818.1">
    <property type="nucleotide sequence ID" value="NZ_CASFEE010000001.1"/>
</dbReference>
<dbReference type="OrthoDB" id="87938at2"/>
<gene>
    <name evidence="2" type="ORF">NCTC10723_00379</name>
</gene>
<dbReference type="Pfam" id="PF04246">
    <property type="entry name" value="RseC_MucC"/>
    <property type="match status" value="1"/>
</dbReference>
<sequence>MLNKGVIKKIDGNKIIVKLYKDTSCSHCSGCSGDSKYGKDFEFTTDMKANIGDTVTFEISTGKVIKAASIAYVFPAITMIAGYFLGEKLLGLSENQSIIASFLALVVSFIVLYLYDKFIVKKQTNSEIEIISIEKEDTSTILNSCENKNIW</sequence>
<keyword evidence="1" id="KW-0472">Membrane</keyword>
<dbReference type="AlphaFoldDB" id="A0A377GVC9"/>
<dbReference type="PANTHER" id="PTHR35867:SF1">
    <property type="entry name" value="PROTEIN RSEC"/>
    <property type="match status" value="1"/>
</dbReference>
<keyword evidence="1" id="KW-0812">Transmembrane</keyword>
<protein>
    <submittedName>
        <fullName evidence="2">Positive regulator of sigma E activity</fullName>
    </submittedName>
</protein>
<keyword evidence="3" id="KW-1185">Reference proteome</keyword>
<dbReference type="PANTHER" id="PTHR35867">
    <property type="entry name" value="PROTEIN RSEC"/>
    <property type="match status" value="1"/>
</dbReference>
<evidence type="ECO:0000313" key="3">
    <source>
        <dbReference type="Proteomes" id="UP000255328"/>
    </source>
</evidence>
<feature type="transmembrane region" description="Helical" evidence="1">
    <location>
        <begin position="67"/>
        <end position="86"/>
    </location>
</feature>
<evidence type="ECO:0000256" key="1">
    <source>
        <dbReference type="SAM" id="Phobius"/>
    </source>
</evidence>
<keyword evidence="1" id="KW-1133">Transmembrane helix</keyword>
<proteinExistence type="predicted"/>
<evidence type="ECO:0000313" key="2">
    <source>
        <dbReference type="EMBL" id="STO30947.1"/>
    </source>
</evidence>
<accession>A0A377GVC9</accession>